<dbReference type="Proteomes" id="UP000279760">
    <property type="component" value="Chromosome 1"/>
</dbReference>
<dbReference type="RefSeq" id="WP_031493355.1">
    <property type="nucleotide sequence ID" value="NZ_CP033577.1"/>
</dbReference>
<accession>A0A3G4VDC2</accession>
<dbReference type="Pfam" id="PF11777">
    <property type="entry name" value="DUF3316"/>
    <property type="match status" value="1"/>
</dbReference>
<dbReference type="EMBL" id="CP033577">
    <property type="protein sequence ID" value="AYV21582.1"/>
    <property type="molecule type" value="Genomic_DNA"/>
</dbReference>
<sequence>MKKLLTITSLVLVSGSVFAGSDLGNTEIRTSAFDSKQQAYEAGYDLVKDLKAMPHGELAHELKLNGHDTGFNSIELNDTEIVVQEFAEKQGVIKYRAIVDVNYQYDAKDS</sequence>
<protein>
    <submittedName>
        <fullName evidence="1">DUF3316 domain-containing protein</fullName>
    </submittedName>
</protein>
<proteinExistence type="predicted"/>
<dbReference type="PIRSF" id="PIRSF028299">
    <property type="entry name" value="UCP028299"/>
    <property type="match status" value="1"/>
</dbReference>
<name>A0A3G4VDC2_9VIBR</name>
<gene>
    <name evidence="1" type="ORF">ECB94_10075</name>
</gene>
<reference evidence="1 2" key="1">
    <citation type="submission" date="2018-11" db="EMBL/GenBank/DDBJ databases">
        <title>Complete Genome Sequence of Vbrio mediterranei 117-T6: a Potential Pathogen Bacteria Isolated from the Conchocelis of Pyropia.</title>
        <authorList>
            <person name="Liu Q."/>
        </authorList>
    </citation>
    <scope>NUCLEOTIDE SEQUENCE [LARGE SCALE GENOMIC DNA]</scope>
    <source>
        <strain evidence="1 2">117-T6</strain>
    </source>
</reference>
<dbReference type="InterPro" id="IPR016879">
    <property type="entry name" value="UCP028299"/>
</dbReference>
<dbReference type="AlphaFoldDB" id="A0A3G4VDC2"/>
<evidence type="ECO:0000313" key="1">
    <source>
        <dbReference type="EMBL" id="AYV21582.1"/>
    </source>
</evidence>
<evidence type="ECO:0000313" key="2">
    <source>
        <dbReference type="Proteomes" id="UP000279760"/>
    </source>
</evidence>
<dbReference type="GeneID" id="64084582"/>
<organism evidence="1 2">
    <name type="scientific">Vibrio mediterranei</name>
    <dbReference type="NCBI Taxonomy" id="689"/>
    <lineage>
        <taxon>Bacteria</taxon>
        <taxon>Pseudomonadati</taxon>
        <taxon>Pseudomonadota</taxon>
        <taxon>Gammaproteobacteria</taxon>
        <taxon>Vibrionales</taxon>
        <taxon>Vibrionaceae</taxon>
        <taxon>Vibrio</taxon>
    </lineage>
</organism>